<evidence type="ECO:0000313" key="2">
    <source>
        <dbReference type="EMBL" id="PZD71506.1"/>
    </source>
</evidence>
<dbReference type="Pfam" id="PF21948">
    <property type="entry name" value="LplA-B_cat"/>
    <property type="match status" value="1"/>
</dbReference>
<dbReference type="PANTHER" id="PTHR43679">
    <property type="entry name" value="OCTANOYLTRANSFERASE LIPM-RELATED"/>
    <property type="match status" value="1"/>
</dbReference>
<name>A0A2W1JCE6_9CYAN</name>
<protein>
    <submittedName>
        <fullName evidence="2">Octanoyltransferase LipM</fullName>
        <ecNumber evidence="2">2.3.1.181</ecNumber>
    </submittedName>
</protein>
<gene>
    <name evidence="2" type="primary">lipM</name>
    <name evidence="2" type="ORF">C1752_06126</name>
</gene>
<dbReference type="Gene3D" id="3.30.930.10">
    <property type="entry name" value="Bira Bifunctional Protein, Domain 2"/>
    <property type="match status" value="1"/>
</dbReference>
<keyword evidence="2" id="KW-0012">Acyltransferase</keyword>
<dbReference type="CDD" id="cd16443">
    <property type="entry name" value="LplA"/>
    <property type="match status" value="1"/>
</dbReference>
<dbReference type="EMBL" id="PQWO01000016">
    <property type="protein sequence ID" value="PZD71506.1"/>
    <property type="molecule type" value="Genomic_DNA"/>
</dbReference>
<dbReference type="RefSeq" id="WP_233501776.1">
    <property type="nucleotide sequence ID" value="NZ_CAWNWM010000016.1"/>
</dbReference>
<dbReference type="EC" id="2.3.1.181" evidence="2"/>
<evidence type="ECO:0000313" key="3">
    <source>
        <dbReference type="Proteomes" id="UP000248857"/>
    </source>
</evidence>
<dbReference type="AlphaFoldDB" id="A0A2W1JCE6"/>
<dbReference type="GO" id="GO:0033819">
    <property type="term" value="F:lipoyl(octanoyl) transferase activity"/>
    <property type="evidence" value="ECO:0007669"/>
    <property type="project" value="UniProtKB-EC"/>
</dbReference>
<sequence>MSQTWRLIPPFAAPGHLQMALDQWLFQQCAKGEHPAVLRFYTWSPAAISLGKNQQRWPQHWQKLTWNQQPVELVRRPSGGRAVLHQGDLTYMLVVNNQSGNRRQAYRALCEFLIQGWQTLGVSLHFGGAGRGYMEQPNCFAIATDADLVLTDGTKLIGSAQAWQGATVLQHGSIRLQPDSELYLQVFGEEANVGQPITAQHLPQSKIIQSLTQAAEDCFQMQLRNQPLSDLEWKAINASIDSSLAGS</sequence>
<dbReference type="PANTHER" id="PTHR43679:SF2">
    <property type="entry name" value="OCTANOYL-[GCVH]:PROTEIN N-OCTANOYLTRANSFERASE"/>
    <property type="match status" value="1"/>
</dbReference>
<dbReference type="InterPro" id="IPR050664">
    <property type="entry name" value="Octanoyltrans_LipM/LipL"/>
</dbReference>
<reference evidence="2 3" key="1">
    <citation type="journal article" date="2018" name="Sci. Rep.">
        <title>A novel species of the marine cyanobacterium Acaryochloris with a unique pigment content and lifestyle.</title>
        <authorList>
            <person name="Partensky F."/>
            <person name="Six C."/>
            <person name="Ratin M."/>
            <person name="Garczarek L."/>
            <person name="Vaulot D."/>
            <person name="Probert I."/>
            <person name="Calteau A."/>
            <person name="Gourvil P."/>
            <person name="Marie D."/>
            <person name="Grebert T."/>
            <person name="Bouchier C."/>
            <person name="Le Panse S."/>
            <person name="Gachenot M."/>
            <person name="Rodriguez F."/>
            <person name="Garrido J.L."/>
        </authorList>
    </citation>
    <scope>NUCLEOTIDE SEQUENCE [LARGE SCALE GENOMIC DNA]</scope>
    <source>
        <strain evidence="2 3">RCC1774</strain>
    </source>
</reference>
<dbReference type="InterPro" id="IPR045864">
    <property type="entry name" value="aa-tRNA-synth_II/BPL/LPL"/>
</dbReference>
<comment type="caution">
    <text evidence="2">The sequence shown here is derived from an EMBL/GenBank/DDBJ whole genome shotgun (WGS) entry which is preliminary data.</text>
</comment>
<dbReference type="Proteomes" id="UP000248857">
    <property type="component" value="Unassembled WGS sequence"/>
</dbReference>
<feature type="domain" description="BPL/LPL catalytic" evidence="1">
    <location>
        <begin position="32"/>
        <end position="223"/>
    </location>
</feature>
<evidence type="ECO:0000259" key="1">
    <source>
        <dbReference type="PROSITE" id="PS51733"/>
    </source>
</evidence>
<dbReference type="PROSITE" id="PS51733">
    <property type="entry name" value="BPL_LPL_CATALYTIC"/>
    <property type="match status" value="1"/>
</dbReference>
<accession>A0A2W1JCE6</accession>
<dbReference type="SUPFAM" id="SSF55681">
    <property type="entry name" value="Class II aaRS and biotin synthetases"/>
    <property type="match status" value="1"/>
</dbReference>
<dbReference type="InterPro" id="IPR004143">
    <property type="entry name" value="BPL_LPL_catalytic"/>
</dbReference>
<keyword evidence="3" id="KW-1185">Reference proteome</keyword>
<organism evidence="2 3">
    <name type="scientific">Acaryochloris thomasi RCC1774</name>
    <dbReference type="NCBI Taxonomy" id="1764569"/>
    <lineage>
        <taxon>Bacteria</taxon>
        <taxon>Bacillati</taxon>
        <taxon>Cyanobacteriota</taxon>
        <taxon>Cyanophyceae</taxon>
        <taxon>Acaryochloridales</taxon>
        <taxon>Acaryochloridaceae</taxon>
        <taxon>Acaryochloris</taxon>
        <taxon>Acaryochloris thomasi</taxon>
    </lineage>
</organism>
<keyword evidence="2" id="KW-0808">Transferase</keyword>
<proteinExistence type="predicted"/>